<proteinExistence type="predicted"/>
<name>A0A8S4QLA6_9NEOP</name>
<keyword evidence="2" id="KW-1185">Reference proteome</keyword>
<dbReference type="AlphaFoldDB" id="A0A8S4QLA6"/>
<accession>A0A8S4QLA6</accession>
<evidence type="ECO:0000313" key="1">
    <source>
        <dbReference type="EMBL" id="CAH2209174.1"/>
    </source>
</evidence>
<feature type="non-terminal residue" evidence="1">
    <location>
        <position position="1"/>
    </location>
</feature>
<dbReference type="Proteomes" id="UP000838756">
    <property type="component" value="Unassembled WGS sequence"/>
</dbReference>
<protein>
    <submittedName>
        <fullName evidence="1">Jg25264 protein</fullName>
    </submittedName>
</protein>
<sequence>FLRIIAILMVAYYGLHKKNHSVGDGESNVGSIYVIKSGMSRSIEEPELPKKKWAGLRTWRTD</sequence>
<evidence type="ECO:0000313" key="2">
    <source>
        <dbReference type="Proteomes" id="UP000838756"/>
    </source>
</evidence>
<organism evidence="1 2">
    <name type="scientific">Pararge aegeria aegeria</name>
    <dbReference type="NCBI Taxonomy" id="348720"/>
    <lineage>
        <taxon>Eukaryota</taxon>
        <taxon>Metazoa</taxon>
        <taxon>Ecdysozoa</taxon>
        <taxon>Arthropoda</taxon>
        <taxon>Hexapoda</taxon>
        <taxon>Insecta</taxon>
        <taxon>Pterygota</taxon>
        <taxon>Neoptera</taxon>
        <taxon>Endopterygota</taxon>
        <taxon>Lepidoptera</taxon>
        <taxon>Glossata</taxon>
        <taxon>Ditrysia</taxon>
        <taxon>Papilionoidea</taxon>
        <taxon>Nymphalidae</taxon>
        <taxon>Satyrinae</taxon>
        <taxon>Satyrini</taxon>
        <taxon>Parargina</taxon>
        <taxon>Pararge</taxon>
    </lineage>
</organism>
<dbReference type="EMBL" id="CAKXAJ010005618">
    <property type="protein sequence ID" value="CAH2209174.1"/>
    <property type="molecule type" value="Genomic_DNA"/>
</dbReference>
<comment type="caution">
    <text evidence="1">The sequence shown here is derived from an EMBL/GenBank/DDBJ whole genome shotgun (WGS) entry which is preliminary data.</text>
</comment>
<reference evidence="1" key="1">
    <citation type="submission" date="2022-03" db="EMBL/GenBank/DDBJ databases">
        <authorList>
            <person name="Lindestad O."/>
        </authorList>
    </citation>
    <scope>NUCLEOTIDE SEQUENCE</scope>
</reference>
<gene>
    <name evidence="1" type="primary">jg25264</name>
    <name evidence="1" type="ORF">PAEG_LOCUS1574</name>
</gene>